<dbReference type="GO" id="GO:0055052">
    <property type="term" value="C:ATP-binding cassette (ABC) transporter complex, substrate-binding subunit-containing"/>
    <property type="evidence" value="ECO:0007669"/>
    <property type="project" value="TreeGrafter"/>
</dbReference>
<evidence type="ECO:0000313" key="6">
    <source>
        <dbReference type="Proteomes" id="UP000013785"/>
    </source>
</evidence>
<evidence type="ECO:0000256" key="2">
    <source>
        <dbReference type="ARBA" id="ARBA00022448"/>
    </source>
</evidence>
<keyword evidence="2" id="KW-0813">Transport</keyword>
<dbReference type="eggNOG" id="COG1653">
    <property type="taxonomic scope" value="Bacteria"/>
</dbReference>
<dbReference type="PANTHER" id="PTHR30061:SF50">
    <property type="entry name" value="MALTOSE_MALTODEXTRIN-BINDING PERIPLASMIC PROTEIN"/>
    <property type="match status" value="1"/>
</dbReference>
<dbReference type="PANTHER" id="PTHR30061">
    <property type="entry name" value="MALTOSE-BINDING PERIPLASMIC PROTEIN"/>
    <property type="match status" value="1"/>
</dbReference>
<reference evidence="5 6" key="1">
    <citation type="submission" date="2013-02" db="EMBL/GenBank/DDBJ databases">
        <title>The Genome Sequence of Enterococcus phoeniculicola BAA-412.</title>
        <authorList>
            <consortium name="The Broad Institute Genome Sequencing Platform"/>
            <consortium name="The Broad Institute Genome Sequencing Center for Infectious Disease"/>
            <person name="Earl A.M."/>
            <person name="Gilmore M.S."/>
            <person name="Lebreton F."/>
            <person name="Walker B."/>
            <person name="Young S.K."/>
            <person name="Zeng Q."/>
            <person name="Gargeya S."/>
            <person name="Fitzgerald M."/>
            <person name="Haas B."/>
            <person name="Abouelleil A."/>
            <person name="Alvarado L."/>
            <person name="Arachchi H.M."/>
            <person name="Berlin A.M."/>
            <person name="Chapman S.B."/>
            <person name="Dewar J."/>
            <person name="Goldberg J."/>
            <person name="Griggs A."/>
            <person name="Gujja S."/>
            <person name="Hansen M."/>
            <person name="Howarth C."/>
            <person name="Imamovic A."/>
            <person name="Larimer J."/>
            <person name="McCowan C."/>
            <person name="Murphy C."/>
            <person name="Neiman D."/>
            <person name="Pearson M."/>
            <person name="Priest M."/>
            <person name="Roberts A."/>
            <person name="Saif S."/>
            <person name="Shea T."/>
            <person name="Sisk P."/>
            <person name="Sykes S."/>
            <person name="Wortman J."/>
            <person name="Nusbaum C."/>
            <person name="Birren B."/>
        </authorList>
    </citation>
    <scope>NUCLEOTIDE SEQUENCE [LARGE SCALE GENOMIC DNA]</scope>
    <source>
        <strain evidence="5 6">ATCC BAA-412</strain>
    </source>
</reference>
<dbReference type="OrthoDB" id="9768630at2"/>
<organism evidence="5 6">
    <name type="scientific">Enterococcus phoeniculicola ATCC BAA-412</name>
    <dbReference type="NCBI Taxonomy" id="1158610"/>
    <lineage>
        <taxon>Bacteria</taxon>
        <taxon>Bacillati</taxon>
        <taxon>Bacillota</taxon>
        <taxon>Bacilli</taxon>
        <taxon>Lactobacillales</taxon>
        <taxon>Enterococcaceae</taxon>
        <taxon>Enterococcus</taxon>
    </lineage>
</organism>
<sequence length="461" mass="51488">MKKRKIFTTMMTLLMVATLAACGSSKSSGNASGTTDSNEDKGMEVLGENVVFDPNKLINDGKPIDIEYWTWNEGDPAITMAKEYEKIYPNVKIKVVNHPWEDYWTKLPLALKGKNGPAVFNIHNSQNDILMPYLAPYDIETEKLTADFTSVEPHITDGNVYYIDSMINTGNIYYNKTLWKEAGLTDADIPKTWTQFEEVAKKLTKKDGEKITQAGFNWNGETYSALYQGLNYQKGELLFKDGGKTVNYDNSVTKENLQFLIDLYEKAGVGSKDFGAESSQSFGNGQSAMVYKWGWYLNELNTNYPDIDYGVFATPTPTEDVPLAYDRFNGESTPGINKNQTKEQQAVAQDFLTYCLANDEYSKTGALALASFPTKKSLAEDADILANPVLSAIAPRVDRLIWPGPFPATVESTATETMEDVLFNGKELSASVKSAQEKMEKDMKDTEFTSLEDSYAFINEK</sequence>
<gene>
    <name evidence="5" type="ORF">UC3_01519</name>
</gene>
<dbReference type="Gene3D" id="3.40.190.10">
    <property type="entry name" value="Periplasmic binding protein-like II"/>
    <property type="match status" value="1"/>
</dbReference>
<dbReference type="SUPFAM" id="SSF53850">
    <property type="entry name" value="Periplasmic binding protein-like II"/>
    <property type="match status" value="1"/>
</dbReference>
<dbReference type="Pfam" id="PF01547">
    <property type="entry name" value="SBP_bac_1"/>
    <property type="match status" value="1"/>
</dbReference>
<name>R3WB61_9ENTE</name>
<keyword evidence="3 4" id="KW-0732">Signal</keyword>
<evidence type="ECO:0000256" key="4">
    <source>
        <dbReference type="SAM" id="SignalP"/>
    </source>
</evidence>
<dbReference type="AlphaFoldDB" id="R3WB61"/>
<evidence type="ECO:0000256" key="1">
    <source>
        <dbReference type="ARBA" id="ARBA00008520"/>
    </source>
</evidence>
<dbReference type="GO" id="GO:0015768">
    <property type="term" value="P:maltose transport"/>
    <property type="evidence" value="ECO:0007669"/>
    <property type="project" value="TreeGrafter"/>
</dbReference>
<feature type="signal peptide" evidence="4">
    <location>
        <begin position="1"/>
        <end position="20"/>
    </location>
</feature>
<dbReference type="EMBL" id="AJAT01000013">
    <property type="protein sequence ID" value="EOL44702.1"/>
    <property type="molecule type" value="Genomic_DNA"/>
</dbReference>
<protein>
    <recommendedName>
        <fullName evidence="7">Extracellular solute-binding protein</fullName>
    </recommendedName>
</protein>
<comment type="caution">
    <text evidence="5">The sequence shown here is derived from an EMBL/GenBank/DDBJ whole genome shotgun (WGS) entry which is preliminary data.</text>
</comment>
<evidence type="ECO:0008006" key="7">
    <source>
        <dbReference type="Google" id="ProtNLM"/>
    </source>
</evidence>
<accession>R3WB61</accession>
<dbReference type="PROSITE" id="PS51257">
    <property type="entry name" value="PROKAR_LIPOPROTEIN"/>
    <property type="match status" value="1"/>
</dbReference>
<evidence type="ECO:0000256" key="3">
    <source>
        <dbReference type="ARBA" id="ARBA00022729"/>
    </source>
</evidence>
<dbReference type="RefSeq" id="WP_010768182.1">
    <property type="nucleotide sequence ID" value="NZ_ASWE01000003.1"/>
</dbReference>
<dbReference type="GO" id="GO:1901982">
    <property type="term" value="F:maltose binding"/>
    <property type="evidence" value="ECO:0007669"/>
    <property type="project" value="TreeGrafter"/>
</dbReference>
<dbReference type="InterPro" id="IPR006059">
    <property type="entry name" value="SBP"/>
</dbReference>
<dbReference type="GO" id="GO:0042956">
    <property type="term" value="P:maltodextrin transmembrane transport"/>
    <property type="evidence" value="ECO:0007669"/>
    <property type="project" value="TreeGrafter"/>
</dbReference>
<proteinExistence type="inferred from homology"/>
<evidence type="ECO:0000313" key="5">
    <source>
        <dbReference type="EMBL" id="EOL44702.1"/>
    </source>
</evidence>
<keyword evidence="6" id="KW-1185">Reference proteome</keyword>
<comment type="similarity">
    <text evidence="1">Belongs to the bacterial solute-binding protein 1 family.</text>
</comment>
<feature type="chain" id="PRO_5039306725" description="Extracellular solute-binding protein" evidence="4">
    <location>
        <begin position="21"/>
        <end position="461"/>
    </location>
</feature>
<dbReference type="Proteomes" id="UP000013785">
    <property type="component" value="Unassembled WGS sequence"/>
</dbReference>
<dbReference type="HOGENOM" id="CLU_045363_0_0_9"/>
<dbReference type="STRING" id="154621.RV11_GL002451"/>
<dbReference type="PATRIC" id="fig|1158610.3.peg.1504"/>